<dbReference type="VEuPathDB" id="FungiDB:Z518_00613"/>
<comment type="subcellular location">
    <subcellularLocation>
        <location evidence="1 4">Nucleus</location>
    </subcellularLocation>
</comment>
<dbReference type="RefSeq" id="XP_013276669.1">
    <property type="nucleotide sequence ID" value="XM_013421215.1"/>
</dbReference>
<dbReference type="AlphaFoldDB" id="A0A0D2HFW2"/>
<evidence type="ECO:0000313" key="8">
    <source>
        <dbReference type="Proteomes" id="UP000053617"/>
    </source>
</evidence>
<dbReference type="OrthoDB" id="64353at2759"/>
<evidence type="ECO:0000256" key="5">
    <source>
        <dbReference type="SAM" id="MobiDB-lite"/>
    </source>
</evidence>
<dbReference type="InterPro" id="IPR011108">
    <property type="entry name" value="RMMBL"/>
</dbReference>
<dbReference type="PANTHER" id="PTHR45922">
    <property type="entry name" value="CLEAVAGE AND POLYADENYLATION SPECIFICITY FACTOR SUBUNIT 2"/>
    <property type="match status" value="1"/>
</dbReference>
<dbReference type="SMART" id="SM01027">
    <property type="entry name" value="Beta-Casp"/>
    <property type="match status" value="1"/>
</dbReference>
<feature type="compositionally biased region" description="Acidic residues" evidence="5">
    <location>
        <begin position="522"/>
        <end position="542"/>
    </location>
</feature>
<dbReference type="GeneID" id="25288684"/>
<protein>
    <recommendedName>
        <fullName evidence="4">Cleavage and polyadenylation specificity factor subunit 2</fullName>
    </recommendedName>
    <alternativeName>
        <fullName evidence="4">Cleavage and polyadenylation specificity factor 100 kDa subunit</fullName>
    </alternativeName>
</protein>
<dbReference type="HOGENOM" id="CLU_002227_3_0_1"/>
<feature type="compositionally biased region" description="Basic and acidic residues" evidence="5">
    <location>
        <begin position="822"/>
        <end position="843"/>
    </location>
</feature>
<keyword evidence="2 4" id="KW-0507">mRNA processing</keyword>
<sequence>MFTLTALLGAQSNSRASQSILELDGGIKVLVDVGWDERFDTRQLAEIEKHASTLSFILLTHATTSHIGAFAHCCKHIPVFAQIPVYATPPVIAFGRTLLQDLYASSPLAATFIPGAGSSDDHFSNDDKSRSSILRPAPTWDEINKYFTLITPLKYSQPHQPTSSSFSAPVEGLTLTAYNSGHTLGGTIWHIQYGMESIVYAVDWNQARENVIAGAAWFGGVGGAEVIEQLRKPTALVCSSVGATRAALSGGRKARDEALLGHIMSSVAKGGTVLIPTDSSARVLELAWILEKAWSDPANSPSLKSAQAYMATKSGNATLRHARSLLEWMDDGMVRELEGDDENHPPTTQTHKRSGSSGKNINGTTPLSRPFEFQNIKMVERKSQLEKLLKSEGPRVILASDVTLEWGFSRSILAHIVQRPENLVIFTERVVERPGSLQSASQVLWSWWEARQDGVALERAPTGEPLEQVHSGGKLLKLKNAEKAPLSTQENQRYQQFMATQRQIQDSLASTHPRDPAGADDHMDDDDDDESSSSSSDESDDEQPGRVLNVSAALGHGTRNKLALSDADLGISILLRKKGVYDYDVRNKKGRNAVFPYTHSRRRGDEFGDFIKPEDFLREEEKEQQDGPLHDDKAGGGVLGQKRRWDEASHSQDALNKRARADAVRKSPSGDWGEESESERSDVETQAESEGIQGPAKIVFATTEITVNARLAFVDFAGLHDQRSLQMLIPLIGPKKLILVGGTRDETQTLALDCQELLGVKVGGVEGEPSSEIFTPREGQIVDASVDTNAWMVRLSRDLAKTLHWQNVKTTMGVATIQGQLRGERDPKADFHDDPQSKKQKLDTEVSVRTNPVTNRPLEPVLDVLPASLAASTRSVTQAIHVGDLRLADLRRMVTMDGHVAEFRGEGTLLVDGMIAVKKLGTGKIMVEGVPIRASSMVPNAADNFTRVKQKIYDGLAVITAS</sequence>
<dbReference type="GO" id="GO:0003723">
    <property type="term" value="F:RNA binding"/>
    <property type="evidence" value="ECO:0007669"/>
    <property type="project" value="UniProtKB-KW"/>
</dbReference>
<evidence type="ECO:0000256" key="4">
    <source>
        <dbReference type="RuleBase" id="RU365006"/>
    </source>
</evidence>
<reference evidence="7 8" key="1">
    <citation type="submission" date="2015-01" db="EMBL/GenBank/DDBJ databases">
        <title>The Genome Sequence of Rhinocladiella mackenzie CBS 650.93.</title>
        <authorList>
            <consortium name="The Broad Institute Genomics Platform"/>
            <person name="Cuomo C."/>
            <person name="de Hoog S."/>
            <person name="Gorbushina A."/>
            <person name="Stielow B."/>
            <person name="Teixiera M."/>
            <person name="Abouelleil A."/>
            <person name="Chapman S.B."/>
            <person name="Priest M."/>
            <person name="Young S.K."/>
            <person name="Wortman J."/>
            <person name="Nusbaum C."/>
            <person name="Birren B."/>
        </authorList>
    </citation>
    <scope>NUCLEOTIDE SEQUENCE [LARGE SCALE GENOMIC DNA]</scope>
    <source>
        <strain evidence="7 8">CBS 650.93</strain>
    </source>
</reference>
<dbReference type="CDD" id="cd16293">
    <property type="entry name" value="CPSF2-like_MBL-fold"/>
    <property type="match status" value="1"/>
</dbReference>
<dbReference type="Pfam" id="PF13299">
    <property type="entry name" value="CPSF100_C"/>
    <property type="match status" value="1"/>
</dbReference>
<feature type="compositionally biased region" description="Basic and acidic residues" evidence="5">
    <location>
        <begin position="619"/>
        <end position="634"/>
    </location>
</feature>
<dbReference type="Gene3D" id="3.60.15.10">
    <property type="entry name" value="Ribonuclease Z/Hydroxyacylglutathione hydrolase-like"/>
    <property type="match status" value="1"/>
</dbReference>
<feature type="region of interest" description="Disordered" evidence="5">
    <location>
        <begin position="501"/>
        <end position="545"/>
    </location>
</feature>
<evidence type="ECO:0000259" key="6">
    <source>
        <dbReference type="SMART" id="SM01027"/>
    </source>
</evidence>
<feature type="compositionally biased region" description="Basic and acidic residues" evidence="5">
    <location>
        <begin position="643"/>
        <end position="665"/>
    </location>
</feature>
<dbReference type="Pfam" id="PF07521">
    <property type="entry name" value="RMMBL"/>
    <property type="match status" value="1"/>
</dbReference>
<dbReference type="SUPFAM" id="SSF56281">
    <property type="entry name" value="Metallo-hydrolase/oxidoreductase"/>
    <property type="match status" value="1"/>
</dbReference>
<dbReference type="Proteomes" id="UP000053617">
    <property type="component" value="Unassembled WGS sequence"/>
</dbReference>
<feature type="region of interest" description="Disordered" evidence="5">
    <location>
        <begin position="619"/>
        <end position="691"/>
    </location>
</feature>
<dbReference type="GO" id="GO:0006397">
    <property type="term" value="P:mRNA processing"/>
    <property type="evidence" value="ECO:0007669"/>
    <property type="project" value="UniProtKB-KW"/>
</dbReference>
<keyword evidence="8" id="KW-1185">Reference proteome</keyword>
<dbReference type="InterPro" id="IPR035639">
    <property type="entry name" value="CPSF2_MBL"/>
</dbReference>
<dbReference type="Pfam" id="PF10996">
    <property type="entry name" value="Beta-Casp"/>
    <property type="match status" value="1"/>
</dbReference>
<dbReference type="InterPro" id="IPR022712">
    <property type="entry name" value="Beta_Casp"/>
</dbReference>
<accession>A0A0D2HFW2</accession>
<feature type="compositionally biased region" description="Polar residues" evidence="5">
    <location>
        <begin position="345"/>
        <end position="367"/>
    </location>
</feature>
<dbReference type="STRING" id="1442369.A0A0D2HFW2"/>
<dbReference type="InterPro" id="IPR001279">
    <property type="entry name" value="Metallo-B-lactamas"/>
</dbReference>
<dbReference type="InterPro" id="IPR025069">
    <property type="entry name" value="Cpsf2_C"/>
</dbReference>
<keyword evidence="4" id="KW-0694">RNA-binding</keyword>
<dbReference type="EMBL" id="KN847475">
    <property type="protein sequence ID" value="KIX09533.1"/>
    <property type="molecule type" value="Genomic_DNA"/>
</dbReference>
<feature type="domain" description="Beta-Casp" evidence="6">
    <location>
        <begin position="283"/>
        <end position="437"/>
    </location>
</feature>
<gene>
    <name evidence="7" type="ORF">Z518_00613</name>
</gene>
<evidence type="ECO:0000313" key="7">
    <source>
        <dbReference type="EMBL" id="KIX09533.1"/>
    </source>
</evidence>
<name>A0A0D2HFW2_9EURO</name>
<comment type="similarity">
    <text evidence="4">Belongs to the metallo-beta-lactamase superfamily. RNA-metabolizing metallo-beta-lactamase-like family. CPSF2/YSH1 subfamily.</text>
</comment>
<dbReference type="GO" id="GO:0005847">
    <property type="term" value="C:mRNA cleavage and polyadenylation specificity factor complex"/>
    <property type="evidence" value="ECO:0007669"/>
    <property type="project" value="InterPro"/>
</dbReference>
<dbReference type="InterPro" id="IPR036866">
    <property type="entry name" value="RibonucZ/Hydroxyglut_hydro"/>
</dbReference>
<feature type="region of interest" description="Disordered" evidence="5">
    <location>
        <begin position="336"/>
        <end position="367"/>
    </location>
</feature>
<evidence type="ECO:0000256" key="3">
    <source>
        <dbReference type="ARBA" id="ARBA00023242"/>
    </source>
</evidence>
<feature type="compositionally biased region" description="Polar residues" evidence="5">
    <location>
        <begin position="501"/>
        <end position="510"/>
    </location>
</feature>
<organism evidence="7 8">
    <name type="scientific">Rhinocladiella mackenziei CBS 650.93</name>
    <dbReference type="NCBI Taxonomy" id="1442369"/>
    <lineage>
        <taxon>Eukaryota</taxon>
        <taxon>Fungi</taxon>
        <taxon>Dikarya</taxon>
        <taxon>Ascomycota</taxon>
        <taxon>Pezizomycotina</taxon>
        <taxon>Eurotiomycetes</taxon>
        <taxon>Chaetothyriomycetidae</taxon>
        <taxon>Chaetothyriales</taxon>
        <taxon>Herpotrichiellaceae</taxon>
        <taxon>Rhinocladiella</taxon>
    </lineage>
</organism>
<feature type="compositionally biased region" description="Basic and acidic residues" evidence="5">
    <location>
        <begin position="512"/>
        <end position="521"/>
    </location>
</feature>
<dbReference type="Pfam" id="PF16661">
    <property type="entry name" value="Lactamase_B_6"/>
    <property type="match status" value="1"/>
</dbReference>
<evidence type="ECO:0000256" key="2">
    <source>
        <dbReference type="ARBA" id="ARBA00022664"/>
    </source>
</evidence>
<dbReference type="PANTHER" id="PTHR45922:SF1">
    <property type="entry name" value="CLEAVAGE AND POLYADENYLATION SPECIFICITY FACTOR SUBUNIT 2"/>
    <property type="match status" value="1"/>
</dbReference>
<dbReference type="InterPro" id="IPR027075">
    <property type="entry name" value="CPSF2"/>
</dbReference>
<feature type="region of interest" description="Disordered" evidence="5">
    <location>
        <begin position="818"/>
        <end position="843"/>
    </location>
</feature>
<evidence type="ECO:0000256" key="1">
    <source>
        <dbReference type="ARBA" id="ARBA00004123"/>
    </source>
</evidence>
<proteinExistence type="inferred from homology"/>
<keyword evidence="3 4" id="KW-0539">Nucleus</keyword>